<evidence type="ECO:0000256" key="1">
    <source>
        <dbReference type="ARBA" id="ARBA00022803"/>
    </source>
</evidence>
<name>A0A5C3QU37_9AGAR</name>
<keyword evidence="3" id="KW-1185">Reference proteome</keyword>
<gene>
    <name evidence="2" type="ORF">BDV98DRAFT_478462</name>
</gene>
<protein>
    <submittedName>
        <fullName evidence="2">Uncharacterized protein</fullName>
    </submittedName>
</protein>
<organism evidence="2 3">
    <name type="scientific">Pterulicium gracile</name>
    <dbReference type="NCBI Taxonomy" id="1884261"/>
    <lineage>
        <taxon>Eukaryota</taxon>
        <taxon>Fungi</taxon>
        <taxon>Dikarya</taxon>
        <taxon>Basidiomycota</taxon>
        <taxon>Agaricomycotina</taxon>
        <taxon>Agaricomycetes</taxon>
        <taxon>Agaricomycetidae</taxon>
        <taxon>Agaricales</taxon>
        <taxon>Pleurotineae</taxon>
        <taxon>Pterulaceae</taxon>
        <taxon>Pterulicium</taxon>
    </lineage>
</organism>
<keyword evidence="1" id="KW-0802">TPR repeat</keyword>
<dbReference type="Gene3D" id="1.25.40.10">
    <property type="entry name" value="Tetratricopeptide repeat domain"/>
    <property type="match status" value="1"/>
</dbReference>
<sequence>AAELKSEGESLFLQKDYKNAAARYAEAIEHLPSSESTDTDLAVLHANRAACYLNLRQYMDAFADSETAAILDPNYSKAWARRATAEVALGRHDAAAIHWGKALACLPKQNLTPAEQLQRDQFTAGLRAAKDK</sequence>
<dbReference type="OrthoDB" id="2423701at2759"/>
<dbReference type="InterPro" id="IPR011990">
    <property type="entry name" value="TPR-like_helical_dom_sf"/>
</dbReference>
<dbReference type="PANTHER" id="PTHR46423">
    <property type="entry name" value="RNA POLYMERASE II-ASSOCIATED PROTEIN 3"/>
    <property type="match status" value="1"/>
</dbReference>
<dbReference type="PANTHER" id="PTHR46423:SF1">
    <property type="entry name" value="RNA POLYMERASE II-ASSOCIATED PROTEIN 3"/>
    <property type="match status" value="1"/>
</dbReference>
<dbReference type="AlphaFoldDB" id="A0A5C3QU37"/>
<feature type="non-terminal residue" evidence="2">
    <location>
        <position position="1"/>
    </location>
</feature>
<dbReference type="InterPro" id="IPR019734">
    <property type="entry name" value="TPR_rpt"/>
</dbReference>
<dbReference type="EMBL" id="ML178819">
    <property type="protein sequence ID" value="TFL04051.1"/>
    <property type="molecule type" value="Genomic_DNA"/>
</dbReference>
<evidence type="ECO:0000313" key="3">
    <source>
        <dbReference type="Proteomes" id="UP000305067"/>
    </source>
</evidence>
<dbReference type="Proteomes" id="UP000305067">
    <property type="component" value="Unassembled WGS sequence"/>
</dbReference>
<reference evidence="2 3" key="1">
    <citation type="journal article" date="2019" name="Nat. Ecol. Evol.">
        <title>Megaphylogeny resolves global patterns of mushroom evolution.</title>
        <authorList>
            <person name="Varga T."/>
            <person name="Krizsan K."/>
            <person name="Foldi C."/>
            <person name="Dima B."/>
            <person name="Sanchez-Garcia M."/>
            <person name="Sanchez-Ramirez S."/>
            <person name="Szollosi G.J."/>
            <person name="Szarkandi J.G."/>
            <person name="Papp V."/>
            <person name="Albert L."/>
            <person name="Andreopoulos W."/>
            <person name="Angelini C."/>
            <person name="Antonin V."/>
            <person name="Barry K.W."/>
            <person name="Bougher N.L."/>
            <person name="Buchanan P."/>
            <person name="Buyck B."/>
            <person name="Bense V."/>
            <person name="Catcheside P."/>
            <person name="Chovatia M."/>
            <person name="Cooper J."/>
            <person name="Damon W."/>
            <person name="Desjardin D."/>
            <person name="Finy P."/>
            <person name="Geml J."/>
            <person name="Haridas S."/>
            <person name="Hughes K."/>
            <person name="Justo A."/>
            <person name="Karasinski D."/>
            <person name="Kautmanova I."/>
            <person name="Kiss B."/>
            <person name="Kocsube S."/>
            <person name="Kotiranta H."/>
            <person name="LaButti K.M."/>
            <person name="Lechner B.E."/>
            <person name="Liimatainen K."/>
            <person name="Lipzen A."/>
            <person name="Lukacs Z."/>
            <person name="Mihaltcheva S."/>
            <person name="Morgado L.N."/>
            <person name="Niskanen T."/>
            <person name="Noordeloos M.E."/>
            <person name="Ohm R.A."/>
            <person name="Ortiz-Santana B."/>
            <person name="Ovrebo C."/>
            <person name="Racz N."/>
            <person name="Riley R."/>
            <person name="Savchenko A."/>
            <person name="Shiryaev A."/>
            <person name="Soop K."/>
            <person name="Spirin V."/>
            <person name="Szebenyi C."/>
            <person name="Tomsovsky M."/>
            <person name="Tulloss R.E."/>
            <person name="Uehling J."/>
            <person name="Grigoriev I.V."/>
            <person name="Vagvolgyi C."/>
            <person name="Papp T."/>
            <person name="Martin F.M."/>
            <person name="Miettinen O."/>
            <person name="Hibbett D.S."/>
            <person name="Nagy L.G."/>
        </authorList>
    </citation>
    <scope>NUCLEOTIDE SEQUENCE [LARGE SCALE GENOMIC DNA]</scope>
    <source>
        <strain evidence="2 3">CBS 309.79</strain>
    </source>
</reference>
<dbReference type="GO" id="GO:0101031">
    <property type="term" value="C:protein folding chaperone complex"/>
    <property type="evidence" value="ECO:0007669"/>
    <property type="project" value="TreeGrafter"/>
</dbReference>
<evidence type="ECO:0000313" key="2">
    <source>
        <dbReference type="EMBL" id="TFL04051.1"/>
    </source>
</evidence>
<dbReference type="InterPro" id="IPR051966">
    <property type="entry name" value="RPAP3"/>
</dbReference>
<dbReference type="SMART" id="SM00028">
    <property type="entry name" value="TPR"/>
    <property type="match status" value="3"/>
</dbReference>
<feature type="non-terminal residue" evidence="2">
    <location>
        <position position="132"/>
    </location>
</feature>
<accession>A0A5C3QU37</accession>
<proteinExistence type="predicted"/>
<dbReference type="SUPFAM" id="SSF48452">
    <property type="entry name" value="TPR-like"/>
    <property type="match status" value="1"/>
</dbReference>
<dbReference type="STRING" id="1884261.A0A5C3QU37"/>